<evidence type="ECO:0000256" key="2">
    <source>
        <dbReference type="ARBA" id="ARBA00022475"/>
    </source>
</evidence>
<dbReference type="InterPro" id="IPR018076">
    <property type="entry name" value="T2SS_GspF_dom"/>
</dbReference>
<accession>A0A2Z2HUM8</accession>
<keyword evidence="9" id="KW-1185">Reference proteome</keyword>
<keyword evidence="3 6" id="KW-0812">Transmembrane</keyword>
<dbReference type="EMBL" id="CP019893">
    <property type="protein sequence ID" value="ARS90891.1"/>
    <property type="molecule type" value="Genomic_DNA"/>
</dbReference>
<feature type="transmembrane region" description="Helical" evidence="6">
    <location>
        <begin position="680"/>
        <end position="699"/>
    </location>
</feature>
<feature type="transmembrane region" description="Helical" evidence="6">
    <location>
        <begin position="455"/>
        <end position="475"/>
    </location>
</feature>
<evidence type="ECO:0000256" key="5">
    <source>
        <dbReference type="ARBA" id="ARBA00023136"/>
    </source>
</evidence>
<evidence type="ECO:0000313" key="8">
    <source>
        <dbReference type="EMBL" id="ARS90891.1"/>
    </source>
</evidence>
<feature type="transmembrane region" description="Helical" evidence="6">
    <location>
        <begin position="654"/>
        <end position="673"/>
    </location>
</feature>
<gene>
    <name evidence="8" type="ORF">B1756_14915</name>
</gene>
<evidence type="ECO:0000259" key="7">
    <source>
        <dbReference type="Pfam" id="PF00482"/>
    </source>
</evidence>
<feature type="domain" description="Type II secretion system protein GspF" evidence="7">
    <location>
        <begin position="184"/>
        <end position="309"/>
    </location>
</feature>
<dbReference type="InterPro" id="IPR056569">
    <property type="entry name" value="ArlJ-like"/>
</dbReference>
<dbReference type="GO" id="GO:0005886">
    <property type="term" value="C:plasma membrane"/>
    <property type="evidence" value="ECO:0007669"/>
    <property type="project" value="UniProtKB-SubCell"/>
</dbReference>
<name>A0A2Z2HUM8_9EURY</name>
<protein>
    <submittedName>
        <fullName evidence="8">Type II secretion protein F</fullName>
    </submittedName>
</protein>
<evidence type="ECO:0000256" key="4">
    <source>
        <dbReference type="ARBA" id="ARBA00022989"/>
    </source>
</evidence>
<dbReference type="PANTHER" id="PTHR35402:SF1">
    <property type="entry name" value="TYPE II SECRETION SYSTEM PROTEIN GSPF DOMAIN-CONTAINING PROTEIN"/>
    <property type="match status" value="1"/>
</dbReference>
<evidence type="ECO:0000256" key="3">
    <source>
        <dbReference type="ARBA" id="ARBA00022692"/>
    </source>
</evidence>
<proteinExistence type="predicted"/>
<evidence type="ECO:0000256" key="1">
    <source>
        <dbReference type="ARBA" id="ARBA00004651"/>
    </source>
</evidence>
<dbReference type="InterPro" id="IPR042094">
    <property type="entry name" value="T2SS_GspF_sf"/>
</dbReference>
<evidence type="ECO:0000256" key="6">
    <source>
        <dbReference type="SAM" id="Phobius"/>
    </source>
</evidence>
<keyword evidence="5 6" id="KW-0472">Membrane</keyword>
<dbReference type="Proteomes" id="UP000250088">
    <property type="component" value="Chromosome"/>
</dbReference>
<feature type="transmembrane region" description="Helical" evidence="6">
    <location>
        <begin position="135"/>
        <end position="156"/>
    </location>
</feature>
<reference evidence="9" key="1">
    <citation type="submission" date="2017-02" db="EMBL/GenBank/DDBJ databases">
        <title>Natronthermophilus aegyptiacus gen. nov.,sp. nov., an aerobic, extremely halophilic alkalithermophilic archaeon isolated from the athalassohaline Wadi An Natrun, Egypt.</title>
        <authorList>
            <person name="Zhao B."/>
        </authorList>
    </citation>
    <scope>NUCLEOTIDE SEQUENCE [LARGE SCALE GENOMIC DNA]</scope>
    <source>
        <strain evidence="9">JW/NM-HA 15</strain>
    </source>
</reference>
<organism evidence="8 9">
    <name type="scientific">Natrarchaeobaculum aegyptiacum</name>
    <dbReference type="NCBI Taxonomy" id="745377"/>
    <lineage>
        <taxon>Archaea</taxon>
        <taxon>Methanobacteriati</taxon>
        <taxon>Methanobacteriota</taxon>
        <taxon>Stenosarchaea group</taxon>
        <taxon>Halobacteria</taxon>
        <taxon>Halobacteriales</taxon>
        <taxon>Natrialbaceae</taxon>
        <taxon>Natrarchaeobaculum</taxon>
    </lineage>
</organism>
<dbReference type="AlphaFoldDB" id="A0A2Z2HUM8"/>
<dbReference type="Gene3D" id="1.20.81.30">
    <property type="entry name" value="Type II secretion system (T2SS), domain F"/>
    <property type="match status" value="1"/>
</dbReference>
<dbReference type="KEGG" id="naj:B1756_14915"/>
<comment type="subcellular location">
    <subcellularLocation>
        <location evidence="1">Cell membrane</location>
        <topology evidence="1">Multi-pass membrane protein</topology>
    </subcellularLocation>
</comment>
<keyword evidence="2" id="KW-1003">Cell membrane</keyword>
<feature type="transmembrane region" description="Helical" evidence="6">
    <location>
        <begin position="294"/>
        <end position="320"/>
    </location>
</feature>
<dbReference type="PANTHER" id="PTHR35402">
    <property type="entry name" value="INTEGRAL MEMBRANE PROTEIN-RELATED"/>
    <property type="match status" value="1"/>
</dbReference>
<feature type="transmembrane region" description="Helical" evidence="6">
    <location>
        <begin position="326"/>
        <end position="346"/>
    </location>
</feature>
<feature type="transmembrane region" description="Helical" evidence="6">
    <location>
        <begin position="596"/>
        <end position="622"/>
    </location>
</feature>
<feature type="transmembrane region" description="Helical" evidence="6">
    <location>
        <begin position="425"/>
        <end position="443"/>
    </location>
</feature>
<evidence type="ECO:0000313" key="9">
    <source>
        <dbReference type="Proteomes" id="UP000250088"/>
    </source>
</evidence>
<keyword evidence="4 6" id="KW-1133">Transmembrane helix</keyword>
<dbReference type="Pfam" id="PF00482">
    <property type="entry name" value="T2SSF"/>
    <property type="match status" value="2"/>
</dbReference>
<feature type="transmembrane region" description="Helical" evidence="6">
    <location>
        <begin position="78"/>
        <end position="104"/>
    </location>
</feature>
<feature type="domain" description="Type II secretion system protein GspF" evidence="7">
    <location>
        <begin position="493"/>
        <end position="618"/>
    </location>
</feature>
<sequence length="700" mass="75517">MSAVLSTNYLLLAVALLVTLPLVLSAVHAGVDRLLTRVSIQLFGGYIDQYRSEHPARQQALREAHFPTTYREYGSKTMLYAAVTAVVSAVAGIYVAWAVLYVLAIEPATLEEALPGPLEFLANLGGLEGLSALELFGLFLVACATLGTLAGTFTYWLRWWYPAYVADARARQIEAALPSTIAFVYALSRSGMAFPEVIRIVARHEETYGEAAAEFGVAVNHVDTFGTDVITALQHASRTSPSDQFTDFSENLVSVLQSGHSLSDFLERQYQEFQSEAESQQERILDLLGTLAEAYVTVLVAGPLFLITILVVIGITIGGTAEPLQALIYLILPLGNLVFVVYLSMVTESMVPGSARPSDVDPERPPLDSIARAARTDGGVAAGASAGGDERVRQNVERLRYRSSVDAVRDRLANPWQTLREQPSLTFLVTVPVALAVVGWRAMVATTPAGFDVTMIDDVIALATLFVLVPFVICYELQRRRIEATEAAVPDLLDRLASVNEAGTSVVLAVDHVRGSDLGPLEAELDRVWSDVQWGADLSTAFQRLGTRVRTRAVSRVVTLLTEAMTASGNLATVLRIAGKQAAADRRLKRERAQVMVEYLIVVYISFLVFLFIVSVLVAFMLPNIAGLEEVTGGAEVEALGGVSDAQIETYEVLFYHATLVQGLLSGLIAGQLSSGDVRAGGKHAAAMIALSVLLFAIIV</sequence>